<reference evidence="2 3" key="1">
    <citation type="submission" date="2021-06" db="EMBL/GenBank/DDBJ databases">
        <title>Caerostris darwini draft genome.</title>
        <authorList>
            <person name="Kono N."/>
            <person name="Arakawa K."/>
        </authorList>
    </citation>
    <scope>NUCLEOTIDE SEQUENCE [LARGE SCALE GENOMIC DNA]</scope>
</reference>
<dbReference type="EMBL" id="BPLQ01012802">
    <property type="protein sequence ID" value="GIY67937.1"/>
    <property type="molecule type" value="Genomic_DNA"/>
</dbReference>
<feature type="domain" description="Endonuclease/exonuclease/phosphatase" evidence="1">
    <location>
        <begin position="16"/>
        <end position="148"/>
    </location>
</feature>
<dbReference type="InterPro" id="IPR036691">
    <property type="entry name" value="Endo/exonu/phosph_ase_sf"/>
</dbReference>
<sequence length="310" mass="35869">MLSNVYSCHHHLVSDLSRRRPSGVSIYIKHHLKPLVECAEIFPNQDMGIHVLVANFKRKVRVAVLYAKPGTSEEDITDSIDENLDSKNRDYKIVLAGDFNIDMGTERGREFCKIMDEIYYMTLRNNIAQYTTRARTRIDAVFSTHTGKNMWPALELWEKILRTPSYLTLWNVENPSQRCLKTQAGFLQEVLKLKDSYNLNFELENLPTPRSPLDCRNFNVITNLFPAVRKLDTSCDVLRSISYATINELYPEQEWLRIYTDGSRMEQRISSGAGVFCDLFSVYAPVGRFASAYDGEKKKKVKYSRYGLKY</sequence>
<keyword evidence="3" id="KW-1185">Reference proteome</keyword>
<dbReference type="AlphaFoldDB" id="A0AAV4VCF2"/>
<dbReference type="InterPro" id="IPR005135">
    <property type="entry name" value="Endo/exonuclease/phosphatase"/>
</dbReference>
<protein>
    <recommendedName>
        <fullName evidence="1">Endonuclease/exonuclease/phosphatase domain-containing protein</fullName>
    </recommendedName>
</protein>
<dbReference type="Pfam" id="PF03372">
    <property type="entry name" value="Exo_endo_phos"/>
    <property type="match status" value="1"/>
</dbReference>
<dbReference type="GO" id="GO:0003824">
    <property type="term" value="F:catalytic activity"/>
    <property type="evidence" value="ECO:0007669"/>
    <property type="project" value="InterPro"/>
</dbReference>
<dbReference type="Proteomes" id="UP001054837">
    <property type="component" value="Unassembled WGS sequence"/>
</dbReference>
<proteinExistence type="predicted"/>
<evidence type="ECO:0000313" key="2">
    <source>
        <dbReference type="EMBL" id="GIY67937.1"/>
    </source>
</evidence>
<accession>A0AAV4VCF2</accession>
<evidence type="ECO:0000259" key="1">
    <source>
        <dbReference type="Pfam" id="PF03372"/>
    </source>
</evidence>
<organism evidence="2 3">
    <name type="scientific">Caerostris darwini</name>
    <dbReference type="NCBI Taxonomy" id="1538125"/>
    <lineage>
        <taxon>Eukaryota</taxon>
        <taxon>Metazoa</taxon>
        <taxon>Ecdysozoa</taxon>
        <taxon>Arthropoda</taxon>
        <taxon>Chelicerata</taxon>
        <taxon>Arachnida</taxon>
        <taxon>Araneae</taxon>
        <taxon>Araneomorphae</taxon>
        <taxon>Entelegynae</taxon>
        <taxon>Araneoidea</taxon>
        <taxon>Araneidae</taxon>
        <taxon>Caerostris</taxon>
    </lineage>
</organism>
<gene>
    <name evidence="2" type="primary">AVEN_257674_1</name>
    <name evidence="2" type="ORF">CDAR_277201</name>
</gene>
<evidence type="ECO:0000313" key="3">
    <source>
        <dbReference type="Proteomes" id="UP001054837"/>
    </source>
</evidence>
<name>A0AAV4VCF2_9ARAC</name>
<dbReference type="Gene3D" id="3.60.10.10">
    <property type="entry name" value="Endonuclease/exonuclease/phosphatase"/>
    <property type="match status" value="1"/>
</dbReference>
<comment type="caution">
    <text evidence="2">The sequence shown here is derived from an EMBL/GenBank/DDBJ whole genome shotgun (WGS) entry which is preliminary data.</text>
</comment>
<dbReference type="SUPFAM" id="SSF56219">
    <property type="entry name" value="DNase I-like"/>
    <property type="match status" value="1"/>
</dbReference>